<name>A0ABY1CWJ0_MYXFU</name>
<sequence length="118" mass="12242">MNAMKVAKVLGWVSIGLGLSELVAPGALARFLGVRRGTGLLRAYGLREIAAGVGILTRANPTPWVWARVGGDLLDLASLGPAVKHSPRKENVTGAVAFVLGATAVDAWCARRLSAANI</sequence>
<accession>A0ABY1CWJ0</accession>
<evidence type="ECO:0008006" key="3">
    <source>
        <dbReference type="Google" id="ProtNLM"/>
    </source>
</evidence>
<protein>
    <recommendedName>
        <fullName evidence="3">Cyclase/dehydrase</fullName>
    </recommendedName>
</protein>
<proteinExistence type="predicted"/>
<keyword evidence="2" id="KW-1185">Reference proteome</keyword>
<gene>
    <name evidence="1" type="ORF">SAMN05443572_116114</name>
</gene>
<dbReference type="EMBL" id="FOIB01000016">
    <property type="protein sequence ID" value="SEU41178.1"/>
    <property type="molecule type" value="Genomic_DNA"/>
</dbReference>
<comment type="caution">
    <text evidence="1">The sequence shown here is derived from an EMBL/GenBank/DDBJ whole genome shotgun (WGS) entry which is preliminary data.</text>
</comment>
<dbReference type="RefSeq" id="WP_074959182.1">
    <property type="nucleotide sequence ID" value="NZ_BJXR01000077.1"/>
</dbReference>
<organism evidence="1 2">
    <name type="scientific">Myxococcus fulvus</name>
    <dbReference type="NCBI Taxonomy" id="33"/>
    <lineage>
        <taxon>Bacteria</taxon>
        <taxon>Pseudomonadati</taxon>
        <taxon>Myxococcota</taxon>
        <taxon>Myxococcia</taxon>
        <taxon>Myxococcales</taxon>
        <taxon>Cystobacterineae</taxon>
        <taxon>Myxococcaceae</taxon>
        <taxon>Myxococcus</taxon>
    </lineage>
</organism>
<evidence type="ECO:0000313" key="1">
    <source>
        <dbReference type="EMBL" id="SEU41178.1"/>
    </source>
</evidence>
<evidence type="ECO:0000313" key="2">
    <source>
        <dbReference type="Proteomes" id="UP000183760"/>
    </source>
</evidence>
<dbReference type="Proteomes" id="UP000183760">
    <property type="component" value="Unassembled WGS sequence"/>
</dbReference>
<reference evidence="1 2" key="1">
    <citation type="submission" date="2016-10" db="EMBL/GenBank/DDBJ databases">
        <authorList>
            <person name="Varghese N."/>
            <person name="Submissions S."/>
        </authorList>
    </citation>
    <scope>NUCLEOTIDE SEQUENCE [LARGE SCALE GENOMIC DNA]</scope>
    <source>
        <strain evidence="1 2">DSM 16525</strain>
    </source>
</reference>